<gene>
    <name evidence="2" type="ORF">PDIGIT_LOCUS4470</name>
</gene>
<dbReference type="EMBL" id="CAOQHR010000003">
    <property type="protein sequence ID" value="CAI6331445.1"/>
    <property type="molecule type" value="Genomic_DNA"/>
</dbReference>
<feature type="signal peptide" evidence="1">
    <location>
        <begin position="1"/>
        <end position="18"/>
    </location>
</feature>
<name>A0A9W4U8E7_9PLEO</name>
<organism evidence="2 3">
    <name type="scientific">Periconia digitata</name>
    <dbReference type="NCBI Taxonomy" id="1303443"/>
    <lineage>
        <taxon>Eukaryota</taxon>
        <taxon>Fungi</taxon>
        <taxon>Dikarya</taxon>
        <taxon>Ascomycota</taxon>
        <taxon>Pezizomycotina</taxon>
        <taxon>Dothideomycetes</taxon>
        <taxon>Pleosporomycetidae</taxon>
        <taxon>Pleosporales</taxon>
        <taxon>Massarineae</taxon>
        <taxon>Periconiaceae</taxon>
        <taxon>Periconia</taxon>
    </lineage>
</organism>
<dbReference type="Proteomes" id="UP001152607">
    <property type="component" value="Unassembled WGS sequence"/>
</dbReference>
<feature type="chain" id="PRO_5040815773" evidence="1">
    <location>
        <begin position="19"/>
        <end position="241"/>
    </location>
</feature>
<proteinExistence type="predicted"/>
<evidence type="ECO:0000313" key="3">
    <source>
        <dbReference type="Proteomes" id="UP001152607"/>
    </source>
</evidence>
<reference evidence="2" key="1">
    <citation type="submission" date="2023-01" db="EMBL/GenBank/DDBJ databases">
        <authorList>
            <person name="Van Ghelder C."/>
            <person name="Rancurel C."/>
        </authorList>
    </citation>
    <scope>NUCLEOTIDE SEQUENCE</scope>
    <source>
        <strain evidence="2">CNCM I-4278</strain>
    </source>
</reference>
<protein>
    <submittedName>
        <fullName evidence="2">Uncharacterized protein</fullName>
    </submittedName>
</protein>
<comment type="caution">
    <text evidence="2">The sequence shown here is derived from an EMBL/GenBank/DDBJ whole genome shotgun (WGS) entry which is preliminary data.</text>
</comment>
<evidence type="ECO:0000313" key="2">
    <source>
        <dbReference type="EMBL" id="CAI6331445.1"/>
    </source>
</evidence>
<accession>A0A9W4U8E7</accession>
<keyword evidence="3" id="KW-1185">Reference proteome</keyword>
<dbReference type="AlphaFoldDB" id="A0A9W4U8E7"/>
<evidence type="ECO:0000256" key="1">
    <source>
        <dbReference type="SAM" id="SignalP"/>
    </source>
</evidence>
<keyword evidence="1" id="KW-0732">Signal</keyword>
<sequence length="241" mass="26615">MRTSLFYLALTAASTVLAAPVSTELTKDNSITLILGDPFRGEPYTKLISATNFDEVPLETETSFKSAEVRLGKDIKDKIISCELITDVRDWKVIGGRDGEWVHEFLAENDAKPWKFQSANIAKIRCKPRLPMLVQSKVPADAPPSVVARLINPAGKIAREFKSGDKKAKFVVESEEDLMRAEFEIQGIFGCQVQDAAGGQIVAAMNKAQNMVSKMTLEIAAGKRVHQIVCDPSFTKLEVDW</sequence>